<dbReference type="AlphaFoldDB" id="A0A7V8UCT4"/>
<feature type="chain" id="PRO_5030600165" description="SH3 domain-containing protein" evidence="2">
    <location>
        <begin position="20"/>
        <end position="132"/>
    </location>
</feature>
<organism evidence="3 4">
    <name type="scientific">Pseudomonas brassicacearum subsp. neoaurantiaca</name>
    <dbReference type="NCBI Taxonomy" id="494916"/>
    <lineage>
        <taxon>Bacteria</taxon>
        <taxon>Pseudomonadati</taxon>
        <taxon>Pseudomonadota</taxon>
        <taxon>Gammaproteobacteria</taxon>
        <taxon>Pseudomonadales</taxon>
        <taxon>Pseudomonadaceae</taxon>
        <taxon>Pseudomonas</taxon>
    </lineage>
</organism>
<dbReference type="RefSeq" id="WP_181287812.1">
    <property type="nucleotide sequence ID" value="NZ_VDLV01000011.1"/>
</dbReference>
<comment type="caution">
    <text evidence="3">The sequence shown here is derived from an EMBL/GenBank/DDBJ whole genome shotgun (WGS) entry which is preliminary data.</text>
</comment>
<evidence type="ECO:0000256" key="1">
    <source>
        <dbReference type="SAM" id="MobiDB-lite"/>
    </source>
</evidence>
<feature type="region of interest" description="Disordered" evidence="1">
    <location>
        <begin position="112"/>
        <end position="132"/>
    </location>
</feature>
<evidence type="ECO:0000313" key="3">
    <source>
        <dbReference type="EMBL" id="MBA1378098.1"/>
    </source>
</evidence>
<sequence>MYLRASLLCLWLFSGVSQAAVSVNCSALAEKLSGTVPEFHPSVQGKVIGTGRLHFHEAPDEACANKKIFVIPGDSLTVYSSLEDESWLEVNFIAKDGEDYTGWVKADRVEIGKPYGAPPEDADDEAPVEDAQ</sequence>
<dbReference type="EMBL" id="VDLV01000011">
    <property type="protein sequence ID" value="MBA1378098.1"/>
    <property type="molecule type" value="Genomic_DNA"/>
</dbReference>
<evidence type="ECO:0000313" key="4">
    <source>
        <dbReference type="Proteomes" id="UP000572407"/>
    </source>
</evidence>
<accession>A0A7V8UCT4</accession>
<protein>
    <recommendedName>
        <fullName evidence="5">SH3 domain-containing protein</fullName>
    </recommendedName>
</protein>
<name>A0A7V8UCT4_9PSED</name>
<feature type="compositionally biased region" description="Acidic residues" evidence="1">
    <location>
        <begin position="120"/>
        <end position="132"/>
    </location>
</feature>
<reference evidence="3 4" key="1">
    <citation type="submission" date="2019-06" db="EMBL/GenBank/DDBJ databases">
        <title>Analysis of the biodiversity of Brassica napus bacterial endophytes for the selection of potential efficient biofertilizers for rapeseed crops.</title>
        <authorList>
            <person name="Jimenez-Gomez A."/>
            <person name="Saati-Santamaria Z."/>
            <person name="Menendez E."/>
            <person name="Rivas R."/>
            <person name="Mateos P.F."/>
            <person name="Velazquez E."/>
            <person name="Garcia-Fraile P."/>
        </authorList>
    </citation>
    <scope>NUCLEOTIDE SEQUENCE [LARGE SCALE GENOMIC DNA]</scope>
    <source>
        <strain evidence="3 4">CDVBN10</strain>
    </source>
</reference>
<evidence type="ECO:0000256" key="2">
    <source>
        <dbReference type="SAM" id="SignalP"/>
    </source>
</evidence>
<proteinExistence type="predicted"/>
<feature type="signal peptide" evidence="2">
    <location>
        <begin position="1"/>
        <end position="19"/>
    </location>
</feature>
<keyword evidence="2" id="KW-0732">Signal</keyword>
<gene>
    <name evidence="3" type="ORF">FHK92_09775</name>
</gene>
<dbReference type="Proteomes" id="UP000572407">
    <property type="component" value="Unassembled WGS sequence"/>
</dbReference>
<evidence type="ECO:0008006" key="5">
    <source>
        <dbReference type="Google" id="ProtNLM"/>
    </source>
</evidence>